<evidence type="ECO:0000256" key="6">
    <source>
        <dbReference type="ARBA" id="ARBA00022927"/>
    </source>
</evidence>
<dbReference type="Pfam" id="PF03840">
    <property type="entry name" value="SecG"/>
    <property type="match status" value="1"/>
</dbReference>
<evidence type="ECO:0000313" key="12">
    <source>
        <dbReference type="Proteomes" id="UP000007939"/>
    </source>
</evidence>
<proteinExistence type="inferred from homology"/>
<evidence type="ECO:0000313" key="11">
    <source>
        <dbReference type="EMBL" id="AEC01702.1"/>
    </source>
</evidence>
<keyword evidence="9 10" id="KW-0472">Membrane</keyword>
<dbReference type="PRINTS" id="PR01651">
    <property type="entry name" value="SECGEXPORT"/>
</dbReference>
<keyword evidence="5 10" id="KW-0812">Transmembrane</keyword>
<dbReference type="HOGENOM" id="CLU_094156_0_1_12"/>
<evidence type="ECO:0000256" key="4">
    <source>
        <dbReference type="ARBA" id="ARBA00022475"/>
    </source>
</evidence>
<dbReference type="GO" id="GO:0005886">
    <property type="term" value="C:plasma membrane"/>
    <property type="evidence" value="ECO:0007669"/>
    <property type="project" value="UniProtKB-SubCell"/>
</dbReference>
<comment type="function">
    <text evidence="10">Involved in protein export. Participates in an early event of protein translocation.</text>
</comment>
<keyword evidence="4 10" id="KW-1003">Cell membrane</keyword>
<evidence type="ECO:0000256" key="3">
    <source>
        <dbReference type="ARBA" id="ARBA00022448"/>
    </source>
</evidence>
<evidence type="ECO:0000256" key="2">
    <source>
        <dbReference type="ARBA" id="ARBA00008445"/>
    </source>
</evidence>
<keyword evidence="3 10" id="KW-0813">Transport</keyword>
<dbReference type="PANTHER" id="PTHR34182:SF1">
    <property type="entry name" value="PROTEIN-EXPORT MEMBRANE PROTEIN SECG"/>
    <property type="match status" value="1"/>
</dbReference>
<sequence>MVVLSIILTVFFVIASVVLVILVGLQSEGGTGLGGIFGGGSDTAFGAKSNSVVTRITAIVAASFMVLALVVALLNKSSSRDYVLETLPVQPAVASEVVEEWWNAAPPAPEAALSVVE</sequence>
<name>F4GJ62_PARC1</name>
<reference evidence="11 12" key="2">
    <citation type="journal article" date="2012" name="Stand. Genomic Sci.">
        <title>Complete genome sequence of the termite hindgut bacterium Spirochaeta coccoides type strain (SPN1(T)), reclassification in the genus Sphaerochaeta as Sphaerochaeta coccoides comb. nov. and emendations of the family Spirochaetaceae and the genus Sphaerochaeta.</title>
        <authorList>
            <person name="Abt B."/>
            <person name="Han C."/>
            <person name="Scheuner C."/>
            <person name="Lu M."/>
            <person name="Lapidus A."/>
            <person name="Nolan M."/>
            <person name="Lucas S."/>
            <person name="Hammon N."/>
            <person name="Deshpande S."/>
            <person name="Cheng J.F."/>
            <person name="Tapia R."/>
            <person name="Goodwin L.A."/>
            <person name="Pitluck S."/>
            <person name="Liolios K."/>
            <person name="Pagani I."/>
            <person name="Ivanova N."/>
            <person name="Mavromatis K."/>
            <person name="Mikhailova N."/>
            <person name="Huntemann M."/>
            <person name="Pati A."/>
            <person name="Chen A."/>
            <person name="Palaniappan K."/>
            <person name="Land M."/>
            <person name="Hauser L."/>
            <person name="Brambilla E.M."/>
            <person name="Rohde M."/>
            <person name="Spring S."/>
            <person name="Gronow S."/>
            <person name="Goker M."/>
            <person name="Woyke T."/>
            <person name="Bristow J."/>
            <person name="Eisen J.A."/>
            <person name="Markowitz V."/>
            <person name="Hugenholtz P."/>
            <person name="Kyrpides N.C."/>
            <person name="Klenk H.P."/>
            <person name="Detter J.C."/>
        </authorList>
    </citation>
    <scope>NUCLEOTIDE SEQUENCE [LARGE SCALE GENOMIC DNA]</scope>
    <source>
        <strain evidence="12">ATCC BAA-1237 / DSM 17374 / SPN1</strain>
    </source>
</reference>
<dbReference type="GO" id="GO:0043952">
    <property type="term" value="P:protein transport by the Sec complex"/>
    <property type="evidence" value="ECO:0007669"/>
    <property type="project" value="TreeGrafter"/>
</dbReference>
<evidence type="ECO:0000256" key="7">
    <source>
        <dbReference type="ARBA" id="ARBA00022989"/>
    </source>
</evidence>
<comment type="subcellular location">
    <subcellularLocation>
        <location evidence="1 10">Cell membrane</location>
        <topology evidence="1 10">Multi-pass membrane protein</topology>
    </subcellularLocation>
</comment>
<reference evidence="12" key="1">
    <citation type="submission" date="2011-04" db="EMBL/GenBank/DDBJ databases">
        <title>The complete genome of Spirochaeta coccoides DSM 17374.</title>
        <authorList>
            <person name="Lucas S."/>
            <person name="Copeland A."/>
            <person name="Lapidus A."/>
            <person name="Bruce D."/>
            <person name="Goodwin L."/>
            <person name="Pitluck S."/>
            <person name="Peters L."/>
            <person name="Kyrpides N."/>
            <person name="Mavromatis K."/>
            <person name="Pagani I."/>
            <person name="Ivanova N."/>
            <person name="Ovchinnikova G."/>
            <person name="Lu M."/>
            <person name="Detter J.C."/>
            <person name="Tapia R."/>
            <person name="Han C."/>
            <person name="Land M."/>
            <person name="Hauser L."/>
            <person name="Markowitz V."/>
            <person name="Cheng J.-F."/>
            <person name="Hugenholtz P."/>
            <person name="Woyke T."/>
            <person name="Wu D."/>
            <person name="Spring S."/>
            <person name="Schroeder M."/>
            <person name="Brambilla E."/>
            <person name="Klenk H.-P."/>
            <person name="Eisen J.A."/>
        </authorList>
    </citation>
    <scope>NUCLEOTIDE SEQUENCE [LARGE SCALE GENOMIC DNA]</scope>
    <source>
        <strain evidence="12">ATCC BAA-1237 / DSM 17374 / SPN1</strain>
    </source>
</reference>
<organism evidence="11 12">
    <name type="scientific">Parasphaerochaeta coccoides (strain ATCC BAA-1237 / DSM 17374 / SPN1)</name>
    <name type="common">Sphaerochaeta coccoides</name>
    <dbReference type="NCBI Taxonomy" id="760011"/>
    <lineage>
        <taxon>Bacteria</taxon>
        <taxon>Pseudomonadati</taxon>
        <taxon>Spirochaetota</taxon>
        <taxon>Spirochaetia</taxon>
        <taxon>Spirochaetales</taxon>
        <taxon>Sphaerochaetaceae</taxon>
        <taxon>Parasphaerochaeta</taxon>
    </lineage>
</organism>
<feature type="transmembrane region" description="Helical" evidence="10">
    <location>
        <begin position="7"/>
        <end position="25"/>
    </location>
</feature>
<evidence type="ECO:0000256" key="9">
    <source>
        <dbReference type="ARBA" id="ARBA00023136"/>
    </source>
</evidence>
<dbReference type="RefSeq" id="WP_013739098.1">
    <property type="nucleotide sequence ID" value="NC_015436.1"/>
</dbReference>
<keyword evidence="12" id="KW-1185">Reference proteome</keyword>
<keyword evidence="6 10" id="KW-0653">Protein transport</keyword>
<dbReference type="PANTHER" id="PTHR34182">
    <property type="entry name" value="PROTEIN-EXPORT MEMBRANE PROTEIN SECG"/>
    <property type="match status" value="1"/>
</dbReference>
<evidence type="ECO:0000256" key="1">
    <source>
        <dbReference type="ARBA" id="ARBA00004651"/>
    </source>
</evidence>
<evidence type="ECO:0000256" key="10">
    <source>
        <dbReference type="RuleBase" id="RU365087"/>
    </source>
</evidence>
<dbReference type="GO" id="GO:0015450">
    <property type="term" value="F:protein-transporting ATPase activity"/>
    <property type="evidence" value="ECO:0007669"/>
    <property type="project" value="UniProtKB-UniRule"/>
</dbReference>
<gene>
    <name evidence="11" type="ordered locus">Spico_0474</name>
</gene>
<feature type="transmembrane region" description="Helical" evidence="10">
    <location>
        <begin position="52"/>
        <end position="74"/>
    </location>
</feature>
<dbReference type="GO" id="GO:0009306">
    <property type="term" value="P:protein secretion"/>
    <property type="evidence" value="ECO:0007669"/>
    <property type="project" value="UniProtKB-UniRule"/>
</dbReference>
<comment type="similarity">
    <text evidence="2 10">Belongs to the SecG family.</text>
</comment>
<dbReference type="AlphaFoldDB" id="F4GJ62"/>
<dbReference type="InterPro" id="IPR004692">
    <property type="entry name" value="SecG"/>
</dbReference>
<dbReference type="NCBIfam" id="TIGR00810">
    <property type="entry name" value="secG"/>
    <property type="match status" value="1"/>
</dbReference>
<dbReference type="STRING" id="760011.Spico_0474"/>
<dbReference type="GO" id="GO:0065002">
    <property type="term" value="P:intracellular protein transmembrane transport"/>
    <property type="evidence" value="ECO:0007669"/>
    <property type="project" value="TreeGrafter"/>
</dbReference>
<keyword evidence="8 10" id="KW-0811">Translocation</keyword>
<evidence type="ECO:0000256" key="8">
    <source>
        <dbReference type="ARBA" id="ARBA00023010"/>
    </source>
</evidence>
<keyword evidence="7 10" id="KW-1133">Transmembrane helix</keyword>
<dbReference type="KEGG" id="scc:Spico_0474"/>
<dbReference type="EMBL" id="CP002659">
    <property type="protein sequence ID" value="AEC01702.1"/>
    <property type="molecule type" value="Genomic_DNA"/>
</dbReference>
<dbReference type="Proteomes" id="UP000007939">
    <property type="component" value="Chromosome"/>
</dbReference>
<protein>
    <recommendedName>
        <fullName evidence="10">Protein-export membrane protein SecG</fullName>
    </recommendedName>
</protein>
<evidence type="ECO:0000256" key="5">
    <source>
        <dbReference type="ARBA" id="ARBA00022692"/>
    </source>
</evidence>
<accession>F4GJ62</accession>
<dbReference type="eggNOG" id="COG1314">
    <property type="taxonomic scope" value="Bacteria"/>
</dbReference>